<dbReference type="InterPro" id="IPR003869">
    <property type="entry name" value="Polysac_CapD-like"/>
</dbReference>
<accession>A0A5A5TGJ7</accession>
<dbReference type="Pfam" id="PF02719">
    <property type="entry name" value="Polysacc_synt_2"/>
    <property type="match status" value="1"/>
</dbReference>
<dbReference type="Proteomes" id="UP000322530">
    <property type="component" value="Unassembled WGS sequence"/>
</dbReference>
<evidence type="ECO:0000313" key="4">
    <source>
        <dbReference type="Proteomes" id="UP000322530"/>
    </source>
</evidence>
<gene>
    <name evidence="3" type="ORF">KDI_36380</name>
</gene>
<proteinExistence type="inferred from homology"/>
<sequence>MDFSRSFPHKDGRNSDKINVDVTDLLNRDVVPLQSATSHAFLHRQIILVTGAAGSIGSELCRQLLEYEPALVIALDTNETGLFDLAESVRSHPRSHHLQLQIGDITDAFRMESLFARKRPCIIFHAAAYKHVPLLEMYPDQAIRTNALGTYHLCRLAQKYEVERFVFISTDKAANPISIMGATKKFGEMVIQSLARQEYHETCFCAVRFGNVIGSRGSVVPIFKQQIENGGPVTVTDPQATRYFMTIPEACDLTILSAALAEAGKIYLLDMGKPVRIIDLARKMIHLYSAETERLIDIVYTGLRPGERLHETLTATHEQLKPTSQGKIFCVTCSDVVPDSRTIAQWVKRLDSYLLTEDNEKLRQHVFDIVLQPDLITVP</sequence>
<organism evidence="3 4">
    <name type="scientific">Dictyobacter arantiisoli</name>
    <dbReference type="NCBI Taxonomy" id="2014874"/>
    <lineage>
        <taxon>Bacteria</taxon>
        <taxon>Bacillati</taxon>
        <taxon>Chloroflexota</taxon>
        <taxon>Ktedonobacteria</taxon>
        <taxon>Ktedonobacterales</taxon>
        <taxon>Dictyobacteraceae</taxon>
        <taxon>Dictyobacter</taxon>
    </lineage>
</organism>
<dbReference type="CDD" id="cd05237">
    <property type="entry name" value="UDP_invert_4-6DH_SDR_e"/>
    <property type="match status" value="1"/>
</dbReference>
<dbReference type="AlphaFoldDB" id="A0A5A5TGJ7"/>
<evidence type="ECO:0000313" key="3">
    <source>
        <dbReference type="EMBL" id="GCF10074.1"/>
    </source>
</evidence>
<dbReference type="SUPFAM" id="SSF51735">
    <property type="entry name" value="NAD(P)-binding Rossmann-fold domains"/>
    <property type="match status" value="1"/>
</dbReference>
<comment type="caution">
    <text evidence="3">The sequence shown here is derived from an EMBL/GenBank/DDBJ whole genome shotgun (WGS) entry which is preliminary data.</text>
</comment>
<feature type="domain" description="Polysaccharide biosynthesis protein CapD-like" evidence="2">
    <location>
        <begin position="47"/>
        <end position="331"/>
    </location>
</feature>
<dbReference type="EMBL" id="BIXY01000059">
    <property type="protein sequence ID" value="GCF10074.1"/>
    <property type="molecule type" value="Genomic_DNA"/>
</dbReference>
<reference evidence="3 4" key="1">
    <citation type="submission" date="2019-01" db="EMBL/GenBank/DDBJ databases">
        <title>Draft genome sequence of Dictyobacter sp. Uno17.</title>
        <authorList>
            <person name="Wang C.M."/>
            <person name="Zheng Y."/>
            <person name="Sakai Y."/>
            <person name="Abe K."/>
            <person name="Yokota A."/>
            <person name="Yabe S."/>
        </authorList>
    </citation>
    <scope>NUCLEOTIDE SEQUENCE [LARGE SCALE GENOMIC DNA]</scope>
    <source>
        <strain evidence="3 4">Uno17</strain>
    </source>
</reference>
<protein>
    <recommendedName>
        <fullName evidence="2">Polysaccharide biosynthesis protein CapD-like domain-containing protein</fullName>
    </recommendedName>
</protein>
<dbReference type="InterPro" id="IPR051203">
    <property type="entry name" value="Polysaccharide_Synthase-Rel"/>
</dbReference>
<comment type="similarity">
    <text evidence="1">Belongs to the polysaccharide synthase family.</text>
</comment>
<dbReference type="Gene3D" id="3.40.50.720">
    <property type="entry name" value="NAD(P)-binding Rossmann-like Domain"/>
    <property type="match status" value="1"/>
</dbReference>
<dbReference type="PANTHER" id="PTHR43318:SF1">
    <property type="entry name" value="POLYSACCHARIDE BIOSYNTHESIS PROTEIN EPSC-RELATED"/>
    <property type="match status" value="1"/>
</dbReference>
<evidence type="ECO:0000259" key="2">
    <source>
        <dbReference type="Pfam" id="PF02719"/>
    </source>
</evidence>
<keyword evidence="4" id="KW-1185">Reference proteome</keyword>
<evidence type="ECO:0000256" key="1">
    <source>
        <dbReference type="ARBA" id="ARBA00007430"/>
    </source>
</evidence>
<name>A0A5A5TGJ7_9CHLR</name>
<dbReference type="PANTHER" id="PTHR43318">
    <property type="entry name" value="UDP-N-ACETYLGLUCOSAMINE 4,6-DEHYDRATASE"/>
    <property type="match status" value="1"/>
</dbReference>
<dbReference type="InterPro" id="IPR036291">
    <property type="entry name" value="NAD(P)-bd_dom_sf"/>
</dbReference>